<dbReference type="STRING" id="3827.A0A1S2XI22"/>
<proteinExistence type="predicted"/>
<dbReference type="GO" id="GO:0005886">
    <property type="term" value="C:plasma membrane"/>
    <property type="evidence" value="ECO:0007669"/>
    <property type="project" value="TreeGrafter"/>
</dbReference>
<evidence type="ECO:0000313" key="3">
    <source>
        <dbReference type="RefSeq" id="XP_004488469.1"/>
    </source>
</evidence>
<keyword evidence="1" id="KW-1133">Transmembrane helix</keyword>
<dbReference type="InterPro" id="IPR040283">
    <property type="entry name" value="DDB_G0292058-like"/>
</dbReference>
<keyword evidence="1" id="KW-0812">Transmembrane</keyword>
<feature type="transmembrane region" description="Helical" evidence="1">
    <location>
        <begin position="202"/>
        <end position="223"/>
    </location>
</feature>
<protein>
    <submittedName>
        <fullName evidence="3">Uncharacterized protein LOC101501423</fullName>
    </submittedName>
</protein>
<dbReference type="eggNOG" id="ENOG502QUH4">
    <property type="taxonomic scope" value="Eukaryota"/>
</dbReference>
<dbReference type="PANTHER" id="PTHR31414:SF15">
    <property type="entry name" value="PLASMA MEMBRANE FUSION PROTEIN"/>
    <property type="match status" value="1"/>
</dbReference>
<reference evidence="2" key="1">
    <citation type="journal article" date="2013" name="Nat. Biotechnol.">
        <title>Draft genome sequence of chickpea (Cicer arietinum) provides a resource for trait improvement.</title>
        <authorList>
            <person name="Varshney R.K."/>
            <person name="Song C."/>
            <person name="Saxena R.K."/>
            <person name="Azam S."/>
            <person name="Yu S."/>
            <person name="Sharpe A.G."/>
            <person name="Cannon S."/>
            <person name="Baek J."/>
            <person name="Rosen B.D."/>
            <person name="Tar'an B."/>
            <person name="Millan T."/>
            <person name="Zhang X."/>
            <person name="Ramsay L.D."/>
            <person name="Iwata A."/>
            <person name="Wang Y."/>
            <person name="Nelson W."/>
            <person name="Farmer A.D."/>
            <person name="Gaur P.M."/>
            <person name="Soderlund C."/>
            <person name="Penmetsa R.V."/>
            <person name="Xu C."/>
            <person name="Bharti A.K."/>
            <person name="He W."/>
            <person name="Winter P."/>
            <person name="Zhao S."/>
            <person name="Hane J.K."/>
            <person name="Carrasquilla-Garcia N."/>
            <person name="Condie J.A."/>
            <person name="Upadhyaya H.D."/>
            <person name="Luo M.C."/>
            <person name="Thudi M."/>
            <person name="Gowda C.L."/>
            <person name="Singh N.P."/>
            <person name="Lichtenzveig J."/>
            <person name="Gali K.K."/>
            <person name="Rubio J."/>
            <person name="Nadarajan N."/>
            <person name="Dolezel J."/>
            <person name="Bansal K.C."/>
            <person name="Xu X."/>
            <person name="Edwards D."/>
            <person name="Zhang G."/>
            <person name="Kahl G."/>
            <person name="Gil J."/>
            <person name="Singh K.B."/>
            <person name="Datta S.K."/>
            <person name="Jackson S.A."/>
            <person name="Wang J."/>
            <person name="Cook D.R."/>
        </authorList>
    </citation>
    <scope>NUCLEOTIDE SEQUENCE [LARGE SCALE GENOMIC DNA]</scope>
    <source>
        <strain evidence="2">cv. CDC Frontier</strain>
    </source>
</reference>
<accession>A0A1S2XI22</accession>
<dbReference type="Proteomes" id="UP000087171">
    <property type="component" value="Chromosome Ca1"/>
</dbReference>
<gene>
    <name evidence="3" type="primary">LOC101501423</name>
</gene>
<keyword evidence="2" id="KW-1185">Reference proteome</keyword>
<reference evidence="3" key="2">
    <citation type="submission" date="2025-08" db="UniProtKB">
        <authorList>
            <consortium name="RefSeq"/>
        </authorList>
    </citation>
    <scope>IDENTIFICATION</scope>
    <source>
        <tissue evidence="3">Etiolated seedlings</tissue>
    </source>
</reference>
<dbReference type="GeneID" id="101501423"/>
<dbReference type="RefSeq" id="XP_004488469.1">
    <property type="nucleotide sequence ID" value="XM_004488412.3"/>
</dbReference>
<evidence type="ECO:0000256" key="1">
    <source>
        <dbReference type="SAM" id="Phobius"/>
    </source>
</evidence>
<keyword evidence="1" id="KW-0472">Membrane</keyword>
<feature type="transmembrane region" description="Helical" evidence="1">
    <location>
        <begin position="230"/>
        <end position="254"/>
    </location>
</feature>
<feature type="transmembrane region" description="Helical" evidence="1">
    <location>
        <begin position="440"/>
        <end position="463"/>
    </location>
</feature>
<dbReference type="PaxDb" id="3827-XP_004488469.1"/>
<organism evidence="2 3">
    <name type="scientific">Cicer arietinum</name>
    <name type="common">Chickpea</name>
    <name type="synonym">Garbanzo</name>
    <dbReference type="NCBI Taxonomy" id="3827"/>
    <lineage>
        <taxon>Eukaryota</taxon>
        <taxon>Viridiplantae</taxon>
        <taxon>Streptophyta</taxon>
        <taxon>Embryophyta</taxon>
        <taxon>Tracheophyta</taxon>
        <taxon>Spermatophyta</taxon>
        <taxon>Magnoliopsida</taxon>
        <taxon>eudicotyledons</taxon>
        <taxon>Gunneridae</taxon>
        <taxon>Pentapetalae</taxon>
        <taxon>rosids</taxon>
        <taxon>fabids</taxon>
        <taxon>Fabales</taxon>
        <taxon>Fabaceae</taxon>
        <taxon>Papilionoideae</taxon>
        <taxon>50 kb inversion clade</taxon>
        <taxon>NPAAA clade</taxon>
        <taxon>Hologalegina</taxon>
        <taxon>IRL clade</taxon>
        <taxon>Cicereae</taxon>
        <taxon>Cicer</taxon>
    </lineage>
</organism>
<feature type="transmembrane region" description="Helical" evidence="1">
    <location>
        <begin position="43"/>
        <end position="76"/>
    </location>
</feature>
<dbReference type="OrthoDB" id="1937321at2759"/>
<sequence length="477" mass="52846">MEEDAVLPNASLILAQKRTSRKDPLDNFNRYIGGWNISNNHYIASVVFTAVPFFIVAAVWLVLFGLCLSFICFCYCCCPREPYGYSRVAYALSLFLLILFTLAAIVGCVVLYTAQGKFHGSTSNTLEYVVSQADFTAENLRNVSDYLDAAKNIGVDAVFLPGDVQNNIDNVKTKINSSAVELSTKTKDNSEKIKDGIDGMRLALVILAAVMLFIAFLGFLFSILGLQGLVYFLVIVGWILVACTFILCGVFLFLHNVVGDTCVAMDEWVQNPTAHTALDEILPCVDNATAQQTLLESRDVTRQLVILVDKVISDVTNRNFPPQAGPLYYNQSGPLMPVLCNPFNPDLTVRACVTGEVPLDNATEVWKNYICQVSPAGLCKTPGRMTPSINSQMEAAVNVSYALYHYVPFLIELQDCTFVRQTFTDISNKHCPGLRNNSQWIYVGLLIVSAGVMLSLILWVVYARERRHRVYTKLIAG</sequence>
<dbReference type="AlphaFoldDB" id="A0A1S2XI22"/>
<dbReference type="PANTHER" id="PTHR31414">
    <property type="entry name" value="TRANSMEMBRANE PROTEIN DDB_G0292058"/>
    <property type="match status" value="1"/>
</dbReference>
<dbReference type="KEGG" id="cam:101501423"/>
<name>A0A1S2XI22_CICAR</name>
<evidence type="ECO:0000313" key="2">
    <source>
        <dbReference type="Proteomes" id="UP000087171"/>
    </source>
</evidence>
<dbReference type="GO" id="GO:0009506">
    <property type="term" value="C:plasmodesma"/>
    <property type="evidence" value="ECO:0007669"/>
    <property type="project" value="TreeGrafter"/>
</dbReference>
<feature type="transmembrane region" description="Helical" evidence="1">
    <location>
        <begin position="88"/>
        <end position="114"/>
    </location>
</feature>